<evidence type="ECO:0000259" key="8">
    <source>
        <dbReference type="PROSITE" id="PS50109"/>
    </source>
</evidence>
<dbReference type="RefSeq" id="WP_103787580.1">
    <property type="nucleotide sequence ID" value="NZ_PQVF01000002.1"/>
</dbReference>
<dbReference type="InterPro" id="IPR050351">
    <property type="entry name" value="BphY/WalK/GraS-like"/>
</dbReference>
<feature type="transmembrane region" description="Helical" evidence="7">
    <location>
        <begin position="12"/>
        <end position="30"/>
    </location>
</feature>
<evidence type="ECO:0000256" key="4">
    <source>
        <dbReference type="ARBA" id="ARBA00022679"/>
    </source>
</evidence>
<evidence type="ECO:0000256" key="6">
    <source>
        <dbReference type="ARBA" id="ARBA00023012"/>
    </source>
</evidence>
<evidence type="ECO:0000256" key="1">
    <source>
        <dbReference type="ARBA" id="ARBA00000085"/>
    </source>
</evidence>
<dbReference type="PRINTS" id="PR00344">
    <property type="entry name" value="BCTRLSENSOR"/>
</dbReference>
<dbReference type="GO" id="GO:0016036">
    <property type="term" value="P:cellular response to phosphate starvation"/>
    <property type="evidence" value="ECO:0007669"/>
    <property type="project" value="TreeGrafter"/>
</dbReference>
<dbReference type="SUPFAM" id="SSF47384">
    <property type="entry name" value="Homodimeric domain of signal transducing histidine kinase"/>
    <property type="match status" value="1"/>
</dbReference>
<dbReference type="EC" id="2.7.13.3" evidence="2"/>
<keyword evidence="7" id="KW-0472">Membrane</keyword>
<proteinExistence type="predicted"/>
<dbReference type="PANTHER" id="PTHR45453:SF1">
    <property type="entry name" value="PHOSPHATE REGULON SENSOR PROTEIN PHOR"/>
    <property type="match status" value="1"/>
</dbReference>
<gene>
    <name evidence="9" type="ORF">C3K47_02835</name>
</gene>
<evidence type="ECO:0000256" key="2">
    <source>
        <dbReference type="ARBA" id="ARBA00012438"/>
    </source>
</evidence>
<dbReference type="InterPro" id="IPR003661">
    <property type="entry name" value="HisK_dim/P_dom"/>
</dbReference>
<dbReference type="Pfam" id="PF02518">
    <property type="entry name" value="HATPase_c"/>
    <property type="match status" value="1"/>
</dbReference>
<dbReference type="SMART" id="SM00388">
    <property type="entry name" value="HisKA"/>
    <property type="match status" value="1"/>
</dbReference>
<dbReference type="GO" id="GO:0004721">
    <property type="term" value="F:phosphoprotein phosphatase activity"/>
    <property type="evidence" value="ECO:0007669"/>
    <property type="project" value="TreeGrafter"/>
</dbReference>
<dbReference type="Gene3D" id="1.10.287.130">
    <property type="match status" value="1"/>
</dbReference>
<dbReference type="OrthoDB" id="1522504at2"/>
<sequence>MRLQAKFATYNIITKIVIIISLALVFDFGAKRVAYNHLDTRILQKKQQFIKNLSGKEISEYITEQDTDFASYNVLKEEYILLKIIPPVNEKDSIGNFSNEERIIENQTSNYRILTYNFDFNKQQYQLEIGESLASIKQFQETFRNYTLLVLFVAIALTLITDFLFTGYLLKPLSAIINRRLKDVNDPSHFNFDPIETSTSDFQHLDKQLKEMLMRISTSFYTQKEFIANVSHEILTPIAILKTRFENLLNDERVSEEVQNQVYSSLNTLHWLKNVVNSLLLISKIENEQFEQEDEIDIHKQIQQISEEVEHRLEEKNIKLGLHLSHSFQFKGNEALIRTMIFNVVTNAIKYNQLNGRINILDQEINSHYELLISDTGLGIEPELLKNIFKRFGKPATIEENSNGLGLSIVKTIASFHNIDVSISSTLHKGTTIIFKFPATA</sequence>
<dbReference type="PROSITE" id="PS50109">
    <property type="entry name" value="HIS_KIN"/>
    <property type="match status" value="1"/>
</dbReference>
<comment type="caution">
    <text evidence="9">The sequence shown here is derived from an EMBL/GenBank/DDBJ whole genome shotgun (WGS) entry which is preliminary data.</text>
</comment>
<keyword evidence="5 9" id="KW-0418">Kinase</keyword>
<protein>
    <recommendedName>
        <fullName evidence="2">histidine kinase</fullName>
        <ecNumber evidence="2">2.7.13.3</ecNumber>
    </recommendedName>
</protein>
<evidence type="ECO:0000256" key="3">
    <source>
        <dbReference type="ARBA" id="ARBA00022553"/>
    </source>
</evidence>
<dbReference type="Pfam" id="PF00512">
    <property type="entry name" value="HisKA"/>
    <property type="match status" value="1"/>
</dbReference>
<dbReference type="Gene3D" id="3.30.565.10">
    <property type="entry name" value="Histidine kinase-like ATPase, C-terminal domain"/>
    <property type="match status" value="1"/>
</dbReference>
<name>A0A2S5A6X9_9SPHI</name>
<dbReference type="InterPro" id="IPR003594">
    <property type="entry name" value="HATPase_dom"/>
</dbReference>
<dbReference type="InterPro" id="IPR036097">
    <property type="entry name" value="HisK_dim/P_sf"/>
</dbReference>
<feature type="domain" description="Histidine kinase" evidence="8">
    <location>
        <begin position="229"/>
        <end position="441"/>
    </location>
</feature>
<dbReference type="GO" id="GO:0000155">
    <property type="term" value="F:phosphorelay sensor kinase activity"/>
    <property type="evidence" value="ECO:0007669"/>
    <property type="project" value="InterPro"/>
</dbReference>
<keyword evidence="7" id="KW-0812">Transmembrane</keyword>
<reference evidence="9 10" key="1">
    <citation type="submission" date="2018-01" db="EMBL/GenBank/DDBJ databases">
        <authorList>
            <person name="Gaut B.S."/>
            <person name="Morton B.R."/>
            <person name="Clegg M.T."/>
            <person name="Duvall M.R."/>
        </authorList>
    </citation>
    <scope>NUCLEOTIDE SEQUENCE [LARGE SCALE GENOMIC DNA]</scope>
    <source>
        <strain evidence="9 10">HR-AV</strain>
    </source>
</reference>
<keyword evidence="10" id="KW-1185">Reference proteome</keyword>
<keyword evidence="6" id="KW-0902">Two-component regulatory system</keyword>
<accession>A0A2S5A6X9</accession>
<evidence type="ECO:0000256" key="7">
    <source>
        <dbReference type="SAM" id="Phobius"/>
    </source>
</evidence>
<comment type="catalytic activity">
    <reaction evidence="1">
        <text>ATP + protein L-histidine = ADP + protein N-phospho-L-histidine.</text>
        <dbReference type="EC" id="2.7.13.3"/>
    </reaction>
</comment>
<organism evidence="9 10">
    <name type="scientific">Solitalea longa</name>
    <dbReference type="NCBI Taxonomy" id="2079460"/>
    <lineage>
        <taxon>Bacteria</taxon>
        <taxon>Pseudomonadati</taxon>
        <taxon>Bacteroidota</taxon>
        <taxon>Sphingobacteriia</taxon>
        <taxon>Sphingobacteriales</taxon>
        <taxon>Sphingobacteriaceae</taxon>
        <taxon>Solitalea</taxon>
    </lineage>
</organism>
<evidence type="ECO:0000256" key="5">
    <source>
        <dbReference type="ARBA" id="ARBA00022777"/>
    </source>
</evidence>
<feature type="transmembrane region" description="Helical" evidence="7">
    <location>
        <begin position="146"/>
        <end position="170"/>
    </location>
</feature>
<evidence type="ECO:0000313" key="9">
    <source>
        <dbReference type="EMBL" id="POY38350.1"/>
    </source>
</evidence>
<dbReference type="AlphaFoldDB" id="A0A2S5A6X9"/>
<dbReference type="EMBL" id="PQVF01000002">
    <property type="protein sequence ID" value="POY38350.1"/>
    <property type="molecule type" value="Genomic_DNA"/>
</dbReference>
<dbReference type="InterPro" id="IPR004358">
    <property type="entry name" value="Sig_transdc_His_kin-like_C"/>
</dbReference>
<dbReference type="GO" id="GO:0005886">
    <property type="term" value="C:plasma membrane"/>
    <property type="evidence" value="ECO:0007669"/>
    <property type="project" value="TreeGrafter"/>
</dbReference>
<dbReference type="PANTHER" id="PTHR45453">
    <property type="entry name" value="PHOSPHATE REGULON SENSOR PROTEIN PHOR"/>
    <property type="match status" value="1"/>
</dbReference>
<dbReference type="CDD" id="cd00082">
    <property type="entry name" value="HisKA"/>
    <property type="match status" value="1"/>
</dbReference>
<keyword evidence="4" id="KW-0808">Transferase</keyword>
<dbReference type="Proteomes" id="UP000236893">
    <property type="component" value="Unassembled WGS sequence"/>
</dbReference>
<keyword evidence="3" id="KW-0597">Phosphoprotein</keyword>
<keyword evidence="7" id="KW-1133">Transmembrane helix</keyword>
<dbReference type="InterPro" id="IPR005467">
    <property type="entry name" value="His_kinase_dom"/>
</dbReference>
<evidence type="ECO:0000313" key="10">
    <source>
        <dbReference type="Proteomes" id="UP000236893"/>
    </source>
</evidence>
<dbReference type="InterPro" id="IPR036890">
    <property type="entry name" value="HATPase_C_sf"/>
</dbReference>
<dbReference type="SUPFAM" id="SSF55874">
    <property type="entry name" value="ATPase domain of HSP90 chaperone/DNA topoisomerase II/histidine kinase"/>
    <property type="match status" value="1"/>
</dbReference>
<dbReference type="SMART" id="SM00387">
    <property type="entry name" value="HATPase_c"/>
    <property type="match status" value="1"/>
</dbReference>